<evidence type="ECO:0000256" key="3">
    <source>
        <dbReference type="ARBA" id="ARBA00022827"/>
    </source>
</evidence>
<dbReference type="SUPFAM" id="SSF160996">
    <property type="entry name" value="HI0933 insert domain-like"/>
    <property type="match status" value="1"/>
</dbReference>
<dbReference type="Pfam" id="PF22780">
    <property type="entry name" value="HI0933_like_1st"/>
    <property type="match status" value="1"/>
</dbReference>
<sequence>MHSQDFSRDVIIIGAGAAGLMCAATAGYRGRSVLLLEHSNKIGRKILMSGGGRCNFTNLHNSPANYLSANAHFCKSALSRYPAARFIELVERHGIDYHEKTLGQLFCDVSSKEILQLLLTECDWAGVDVRTESSIYRIDKNSDGYRVKTSAGIWQCRSLVIATGGLSIPNGGATPFAYETARQFGLNVLPLQAALVPFTLQPRELDIFKPLSGVSHRIRARIGDAAFVENLLFTHRGLSGPAILQISSYWDPGGEVEIDLFPELDLLQWLGEQREARPRADIRTLLSQQMHKRVVQTFCDLWGFEGPINRFDGPQLAAVAEAFHRWVIKPAGTEGYRTAEVTRGGIDTDEVSSKTFEAKKAPGLYFIGECLDVTGHLGGHNFQFAWACGDAAGQYV</sequence>
<dbReference type="InterPro" id="IPR057661">
    <property type="entry name" value="RsdA/BaiN/AoA(So)_Rossmann"/>
</dbReference>
<comment type="cofactor">
    <cofactor evidence="1">
        <name>FAD</name>
        <dbReference type="ChEBI" id="CHEBI:57692"/>
    </cofactor>
</comment>
<evidence type="ECO:0000313" key="7">
    <source>
        <dbReference type="Proteomes" id="UP001058461"/>
    </source>
</evidence>
<dbReference type="InterPro" id="IPR055178">
    <property type="entry name" value="RsdA/BaiN/AoA(So)-like_dom"/>
</dbReference>
<name>A0ABY5HMI5_9GAMM</name>
<evidence type="ECO:0000259" key="5">
    <source>
        <dbReference type="Pfam" id="PF22780"/>
    </source>
</evidence>
<dbReference type="Proteomes" id="UP001058461">
    <property type="component" value="Chromosome"/>
</dbReference>
<evidence type="ECO:0000256" key="1">
    <source>
        <dbReference type="ARBA" id="ARBA00001974"/>
    </source>
</evidence>
<keyword evidence="3" id="KW-0274">FAD</keyword>
<dbReference type="InterPro" id="IPR036188">
    <property type="entry name" value="FAD/NAD-bd_sf"/>
</dbReference>
<evidence type="ECO:0000313" key="6">
    <source>
        <dbReference type="EMBL" id="UTW13478.1"/>
    </source>
</evidence>
<dbReference type="PANTHER" id="PTHR42887:SF2">
    <property type="entry name" value="OS12G0638800 PROTEIN"/>
    <property type="match status" value="1"/>
</dbReference>
<dbReference type="Pfam" id="PF03486">
    <property type="entry name" value="HI0933_like"/>
    <property type="match status" value="1"/>
</dbReference>
<dbReference type="Gene3D" id="1.10.8.260">
    <property type="entry name" value="HI0933 insert domain-like"/>
    <property type="match status" value="1"/>
</dbReference>
<dbReference type="InterPro" id="IPR023166">
    <property type="entry name" value="BaiN-like_dom_sf"/>
</dbReference>
<dbReference type="EMBL" id="CP073347">
    <property type="protein sequence ID" value="UTW13478.1"/>
    <property type="molecule type" value="Genomic_DNA"/>
</dbReference>
<dbReference type="InterPro" id="IPR004792">
    <property type="entry name" value="BaiN-like"/>
</dbReference>
<dbReference type="PANTHER" id="PTHR42887">
    <property type="entry name" value="OS12G0638800 PROTEIN"/>
    <property type="match status" value="1"/>
</dbReference>
<protein>
    <submittedName>
        <fullName evidence="6">NAD(P)/FAD-dependent oxidoreductase</fullName>
    </submittedName>
</protein>
<dbReference type="NCBIfam" id="TIGR00275">
    <property type="entry name" value="aminoacetone oxidase family FAD-binding enzyme"/>
    <property type="match status" value="1"/>
</dbReference>
<accession>A0ABY5HMI5</accession>
<dbReference type="PRINTS" id="PR00411">
    <property type="entry name" value="PNDRDTASEI"/>
</dbReference>
<keyword evidence="2" id="KW-0285">Flavoprotein</keyword>
<dbReference type="SUPFAM" id="SSF51905">
    <property type="entry name" value="FAD/NAD(P)-binding domain"/>
    <property type="match status" value="1"/>
</dbReference>
<dbReference type="Gene3D" id="3.50.50.60">
    <property type="entry name" value="FAD/NAD(P)-binding domain"/>
    <property type="match status" value="1"/>
</dbReference>
<evidence type="ECO:0000259" key="4">
    <source>
        <dbReference type="Pfam" id="PF03486"/>
    </source>
</evidence>
<feature type="domain" description="RsdA/BaiN/AoA(So)-like Rossmann fold-like" evidence="4">
    <location>
        <begin position="9"/>
        <end position="394"/>
    </location>
</feature>
<evidence type="ECO:0000256" key="2">
    <source>
        <dbReference type="ARBA" id="ARBA00022630"/>
    </source>
</evidence>
<dbReference type="PRINTS" id="PR00368">
    <property type="entry name" value="FADPNR"/>
</dbReference>
<reference evidence="6" key="1">
    <citation type="submission" date="2021-04" db="EMBL/GenBank/DDBJ databases">
        <title>Oceanospirillales bacteria with DddD are important DMSP degraders in coastal seawater.</title>
        <authorList>
            <person name="Liu J."/>
        </authorList>
    </citation>
    <scope>NUCLEOTIDE SEQUENCE</scope>
    <source>
        <strain evidence="6">D13-1</strain>
    </source>
</reference>
<gene>
    <name evidence="6" type="ORF">KDW95_07490</name>
</gene>
<proteinExistence type="predicted"/>
<organism evidence="6 7">
    <name type="scientific">Marinobacterium rhizophilum</name>
    <dbReference type="NCBI Taxonomy" id="420402"/>
    <lineage>
        <taxon>Bacteria</taxon>
        <taxon>Pseudomonadati</taxon>
        <taxon>Pseudomonadota</taxon>
        <taxon>Gammaproteobacteria</taxon>
        <taxon>Oceanospirillales</taxon>
        <taxon>Oceanospirillaceae</taxon>
        <taxon>Marinobacterium</taxon>
    </lineage>
</organism>
<dbReference type="Gene3D" id="2.40.30.10">
    <property type="entry name" value="Translation factors"/>
    <property type="match status" value="1"/>
</dbReference>
<feature type="domain" description="RsdA/BaiN/AoA(So)-like insert" evidence="5">
    <location>
        <begin position="192"/>
        <end position="341"/>
    </location>
</feature>
<keyword evidence="7" id="KW-1185">Reference proteome</keyword>